<feature type="signal peptide" evidence="2">
    <location>
        <begin position="1"/>
        <end position="27"/>
    </location>
</feature>
<dbReference type="SMART" id="SM00199">
    <property type="entry name" value="SCY"/>
    <property type="match status" value="1"/>
</dbReference>
<dbReference type="SUPFAM" id="SSF54117">
    <property type="entry name" value="Interleukin 8-like chemokines"/>
    <property type="match status" value="1"/>
</dbReference>
<keyword evidence="2" id="KW-0732">Signal</keyword>
<comment type="caution">
    <text evidence="4">The sequence shown here is derived from an EMBL/GenBank/DDBJ whole genome shotgun (WGS) entry which is preliminary data.</text>
</comment>
<protein>
    <submittedName>
        <fullName evidence="4">CCL28 protein</fullName>
    </submittedName>
</protein>
<dbReference type="Proteomes" id="UP000525714">
    <property type="component" value="Unassembled WGS sequence"/>
</dbReference>
<dbReference type="InterPro" id="IPR001811">
    <property type="entry name" value="Chemokine_IL8-like_dom"/>
</dbReference>
<keyword evidence="1" id="KW-0202">Cytokine</keyword>
<organism evidence="4 5">
    <name type="scientific">Mionectes macconnelli</name>
    <name type="common">McConnell's flycatcher</name>
    <dbReference type="NCBI Taxonomy" id="254557"/>
    <lineage>
        <taxon>Eukaryota</taxon>
        <taxon>Metazoa</taxon>
        <taxon>Chordata</taxon>
        <taxon>Craniata</taxon>
        <taxon>Vertebrata</taxon>
        <taxon>Euteleostomi</taxon>
        <taxon>Archelosauria</taxon>
        <taxon>Archosauria</taxon>
        <taxon>Dinosauria</taxon>
        <taxon>Saurischia</taxon>
        <taxon>Theropoda</taxon>
        <taxon>Coelurosauria</taxon>
        <taxon>Aves</taxon>
        <taxon>Neognathae</taxon>
        <taxon>Neoaves</taxon>
        <taxon>Telluraves</taxon>
        <taxon>Australaves</taxon>
        <taxon>Passeriformes</taxon>
        <taxon>Tyrannidae</taxon>
        <taxon>Mionectes</taxon>
    </lineage>
</organism>
<feature type="chain" id="PRO_5029487182" evidence="2">
    <location>
        <begin position="28"/>
        <end position="113"/>
    </location>
</feature>
<keyword evidence="5" id="KW-1185">Reference proteome</keyword>
<feature type="non-terminal residue" evidence="4">
    <location>
        <position position="113"/>
    </location>
</feature>
<evidence type="ECO:0000313" key="5">
    <source>
        <dbReference type="Proteomes" id="UP000525714"/>
    </source>
</evidence>
<sequence length="113" mass="13387">CAIIPFISLFFLTLLLHFLALFPGAFNCCTKISEVIPKGILRRVERFEIQKADGLCHLEAVIVYIEDKKFCVSPRIKKVKKWMKKMKHKIHRRKVHVRKQRRTRIIKKKGTET</sequence>
<evidence type="ECO:0000313" key="4">
    <source>
        <dbReference type="EMBL" id="NWT05329.1"/>
    </source>
</evidence>
<dbReference type="AlphaFoldDB" id="A0A7K5KGI3"/>
<dbReference type="EMBL" id="VYZC01000816">
    <property type="protein sequence ID" value="NWT05329.1"/>
    <property type="molecule type" value="Genomic_DNA"/>
</dbReference>
<dbReference type="Pfam" id="PF00048">
    <property type="entry name" value="IL8"/>
    <property type="match status" value="1"/>
</dbReference>
<feature type="domain" description="Chemokine interleukin-8-like" evidence="3">
    <location>
        <begin position="25"/>
        <end position="86"/>
    </location>
</feature>
<feature type="non-terminal residue" evidence="4">
    <location>
        <position position="1"/>
    </location>
</feature>
<evidence type="ECO:0000256" key="2">
    <source>
        <dbReference type="SAM" id="SignalP"/>
    </source>
</evidence>
<gene>
    <name evidence="4" type="primary">Ccl28</name>
    <name evidence="4" type="ORF">MIOMAC_R15195</name>
</gene>
<reference evidence="4 5" key="1">
    <citation type="submission" date="2019-09" db="EMBL/GenBank/DDBJ databases">
        <title>Bird 10,000 Genomes (B10K) Project - Family phase.</title>
        <authorList>
            <person name="Zhang G."/>
        </authorList>
    </citation>
    <scope>NUCLEOTIDE SEQUENCE [LARGE SCALE GENOMIC DNA]</scope>
    <source>
        <strain evidence="4">B10K-DU-003-16</strain>
        <tissue evidence="4">Mixed tissue sample</tissue>
    </source>
</reference>
<proteinExistence type="predicted"/>
<dbReference type="GO" id="GO:0008009">
    <property type="term" value="F:chemokine activity"/>
    <property type="evidence" value="ECO:0007669"/>
    <property type="project" value="InterPro"/>
</dbReference>
<dbReference type="InterPro" id="IPR036048">
    <property type="entry name" value="Interleukin_8-like_sf"/>
</dbReference>
<accession>A0A7K5KGI3</accession>
<name>A0A7K5KGI3_9TYRA</name>
<evidence type="ECO:0000259" key="3">
    <source>
        <dbReference type="SMART" id="SM00199"/>
    </source>
</evidence>
<evidence type="ECO:0000256" key="1">
    <source>
        <dbReference type="ARBA" id="ARBA00022514"/>
    </source>
</evidence>
<dbReference type="GO" id="GO:0006955">
    <property type="term" value="P:immune response"/>
    <property type="evidence" value="ECO:0007669"/>
    <property type="project" value="InterPro"/>
</dbReference>
<dbReference type="GO" id="GO:0005615">
    <property type="term" value="C:extracellular space"/>
    <property type="evidence" value="ECO:0007669"/>
    <property type="project" value="UniProtKB-KW"/>
</dbReference>
<dbReference type="Gene3D" id="2.40.50.40">
    <property type="match status" value="1"/>
</dbReference>